<dbReference type="RefSeq" id="WP_386743404.1">
    <property type="nucleotide sequence ID" value="NZ_JBHRYA010000007.1"/>
</dbReference>
<dbReference type="EMBL" id="JBHRYA010000007">
    <property type="protein sequence ID" value="MFC3716306.1"/>
    <property type="molecule type" value="Genomic_DNA"/>
</dbReference>
<evidence type="ECO:0000313" key="1">
    <source>
        <dbReference type="EMBL" id="MFC3716306.1"/>
    </source>
</evidence>
<evidence type="ECO:0000313" key="2">
    <source>
        <dbReference type="Proteomes" id="UP001595705"/>
    </source>
</evidence>
<reference evidence="2" key="1">
    <citation type="journal article" date="2019" name="Int. J. Syst. Evol. Microbiol.">
        <title>The Global Catalogue of Microorganisms (GCM) 10K type strain sequencing project: providing services to taxonomists for standard genome sequencing and annotation.</title>
        <authorList>
            <consortium name="The Broad Institute Genomics Platform"/>
            <consortium name="The Broad Institute Genome Sequencing Center for Infectious Disease"/>
            <person name="Wu L."/>
            <person name="Ma J."/>
        </authorList>
    </citation>
    <scope>NUCLEOTIDE SEQUENCE [LARGE SCALE GENOMIC DNA]</scope>
    <source>
        <strain evidence="2">KCTC 42441</strain>
    </source>
</reference>
<name>A0ABV7XKQ6_9GAMM</name>
<dbReference type="Proteomes" id="UP001595705">
    <property type="component" value="Unassembled WGS sequence"/>
</dbReference>
<keyword evidence="2" id="KW-1185">Reference proteome</keyword>
<accession>A0ABV7XKQ6</accession>
<sequence length="93" mass="10824">MLNKKRPWDIAETLQFLSFDIVNHLSAGTLPSNEEIRRWLDSINNAAPNYWALELVCEDLVEDGVTEARMQALKNALAHAQGQNEYWPRKDRW</sequence>
<organism evidence="1 2">
    <name type="scientific">Luteimonas soli</name>
    <dbReference type="NCBI Taxonomy" id="1648966"/>
    <lineage>
        <taxon>Bacteria</taxon>
        <taxon>Pseudomonadati</taxon>
        <taxon>Pseudomonadota</taxon>
        <taxon>Gammaproteobacteria</taxon>
        <taxon>Lysobacterales</taxon>
        <taxon>Lysobacteraceae</taxon>
        <taxon>Luteimonas</taxon>
    </lineage>
</organism>
<protein>
    <submittedName>
        <fullName evidence="1">Uncharacterized protein</fullName>
    </submittedName>
</protein>
<proteinExistence type="predicted"/>
<comment type="caution">
    <text evidence="1">The sequence shown here is derived from an EMBL/GenBank/DDBJ whole genome shotgun (WGS) entry which is preliminary data.</text>
</comment>
<gene>
    <name evidence="1" type="ORF">ACFONC_09085</name>
</gene>